<dbReference type="NCBIfam" id="NF005413">
    <property type="entry name" value="PRK06986.1"/>
    <property type="match status" value="1"/>
</dbReference>
<gene>
    <name evidence="6" type="ORF">CYL18_08145</name>
</gene>
<evidence type="ECO:0000256" key="1">
    <source>
        <dbReference type="ARBA" id="ARBA00023015"/>
    </source>
</evidence>
<dbReference type="NCBIfam" id="TIGR02479">
    <property type="entry name" value="FliA_WhiG"/>
    <property type="match status" value="1"/>
</dbReference>
<dbReference type="GO" id="GO:0003677">
    <property type="term" value="F:DNA binding"/>
    <property type="evidence" value="ECO:0007669"/>
    <property type="project" value="UniProtKB-KW"/>
</dbReference>
<dbReference type="Gene3D" id="1.20.140.160">
    <property type="match status" value="1"/>
</dbReference>
<dbReference type="PROSITE" id="PS00716">
    <property type="entry name" value="SIGMA70_2"/>
    <property type="match status" value="1"/>
</dbReference>
<keyword evidence="7" id="KW-1185">Reference proteome</keyword>
<dbReference type="SUPFAM" id="SSF88946">
    <property type="entry name" value="Sigma2 domain of RNA polymerase sigma factors"/>
    <property type="match status" value="1"/>
</dbReference>
<dbReference type="PANTHER" id="PTHR30385:SF7">
    <property type="entry name" value="RNA POLYMERASE SIGMA FACTOR FLIA"/>
    <property type="match status" value="1"/>
</dbReference>
<keyword evidence="4" id="KW-0804">Transcription</keyword>
<proteinExistence type="predicted"/>
<keyword evidence="3" id="KW-0238">DNA-binding</keyword>
<dbReference type="InterPro" id="IPR014284">
    <property type="entry name" value="RNA_pol_sigma-70_dom"/>
</dbReference>
<accession>A0A2S7N1R9</accession>
<keyword evidence="1" id="KW-0805">Transcription regulation</keyword>
<dbReference type="InterPro" id="IPR013325">
    <property type="entry name" value="RNA_pol_sigma_r2"/>
</dbReference>
<dbReference type="Pfam" id="PF04542">
    <property type="entry name" value="Sigma70_r2"/>
    <property type="match status" value="1"/>
</dbReference>
<dbReference type="OrthoDB" id="9799825at2"/>
<evidence type="ECO:0000256" key="4">
    <source>
        <dbReference type="ARBA" id="ARBA00023163"/>
    </source>
</evidence>
<dbReference type="InterPro" id="IPR013324">
    <property type="entry name" value="RNA_pol_sigma_r3/r4-like"/>
</dbReference>
<organism evidence="6 7">
    <name type="scientific">Pradoshia eiseniae</name>
    <dbReference type="NCBI Taxonomy" id="2064768"/>
    <lineage>
        <taxon>Bacteria</taxon>
        <taxon>Bacillati</taxon>
        <taxon>Bacillota</taxon>
        <taxon>Bacilli</taxon>
        <taxon>Bacillales</taxon>
        <taxon>Bacillaceae</taxon>
        <taxon>Pradoshia</taxon>
    </lineage>
</organism>
<evidence type="ECO:0000256" key="2">
    <source>
        <dbReference type="ARBA" id="ARBA00023082"/>
    </source>
</evidence>
<evidence type="ECO:0000259" key="5">
    <source>
        <dbReference type="PROSITE" id="PS00716"/>
    </source>
</evidence>
<sequence>MGEELLYWHRWLDDRDEQAGDILANKYLPLVNYHVQRISVNLPKSVSRDDIHSLGLMGLFDALEKFDLSRDLKFETYASFRIRGAIIDGLRKEDWLPRNMREKAKLIEATIERLEQKKMRNISSAEVAEELGLTKEEVHAISNENLLANVLSMDERPKDQNEEIQSFSIRDEQTLSPEDTLLKKEVLSEIDKQIQTLGEKEQLVLDLFYHKELTLTEIGHILNLSTSRISQIHSRALFKLRNVLQKSIYS</sequence>
<evidence type="ECO:0000313" key="7">
    <source>
        <dbReference type="Proteomes" id="UP000239663"/>
    </source>
</evidence>
<dbReference type="GO" id="GO:0003899">
    <property type="term" value="F:DNA-directed RNA polymerase activity"/>
    <property type="evidence" value="ECO:0007669"/>
    <property type="project" value="InterPro"/>
</dbReference>
<dbReference type="NCBIfam" id="TIGR02937">
    <property type="entry name" value="sigma70-ECF"/>
    <property type="match status" value="1"/>
</dbReference>
<dbReference type="EMBL" id="PKOZ01000003">
    <property type="protein sequence ID" value="PQD95937.1"/>
    <property type="molecule type" value="Genomic_DNA"/>
</dbReference>
<feature type="domain" description="RNA polymerase sigma-70" evidence="5">
    <location>
        <begin position="214"/>
        <end position="240"/>
    </location>
</feature>
<dbReference type="GO" id="GO:0006352">
    <property type="term" value="P:DNA-templated transcription initiation"/>
    <property type="evidence" value="ECO:0007669"/>
    <property type="project" value="InterPro"/>
</dbReference>
<dbReference type="InterPro" id="IPR000943">
    <property type="entry name" value="RNA_pol_sigma70"/>
</dbReference>
<dbReference type="InterPro" id="IPR007630">
    <property type="entry name" value="RNA_pol_sigma70_r4"/>
</dbReference>
<dbReference type="AlphaFoldDB" id="A0A2S7N1R9"/>
<reference evidence="6 7" key="1">
    <citation type="submission" date="2017-12" db="EMBL/GenBank/DDBJ databases">
        <title>Taxonomic description and draft genome of Pradoshia cofamensis Gen. nov., sp. nov., a thermotolerant bacillale isolated from anterior gut of earthworm Eisenia fetida.</title>
        <authorList>
            <person name="Saha T."/>
            <person name="Chakraborty R."/>
        </authorList>
    </citation>
    <scope>NUCLEOTIDE SEQUENCE [LARGE SCALE GENOMIC DNA]</scope>
    <source>
        <strain evidence="6 7">EAG3</strain>
    </source>
</reference>
<dbReference type="GO" id="GO:0016987">
    <property type="term" value="F:sigma factor activity"/>
    <property type="evidence" value="ECO:0007669"/>
    <property type="project" value="UniProtKB-KW"/>
</dbReference>
<dbReference type="Pfam" id="PF04545">
    <property type="entry name" value="Sigma70_r4"/>
    <property type="match status" value="1"/>
</dbReference>
<evidence type="ECO:0000313" key="6">
    <source>
        <dbReference type="EMBL" id="PQD95937.1"/>
    </source>
</evidence>
<dbReference type="NCBIfam" id="NF005809">
    <property type="entry name" value="PRK07670.1"/>
    <property type="match status" value="1"/>
</dbReference>
<dbReference type="CDD" id="cd06171">
    <property type="entry name" value="Sigma70_r4"/>
    <property type="match status" value="1"/>
</dbReference>
<dbReference type="PIRSF" id="PIRSF000770">
    <property type="entry name" value="RNA_pol_sigma-SigE/K"/>
    <property type="match status" value="1"/>
</dbReference>
<dbReference type="PRINTS" id="PR00046">
    <property type="entry name" value="SIGMA70FCT"/>
</dbReference>
<protein>
    <submittedName>
        <fullName evidence="6">FliA/WhiG family RNA polymerase sigma factor</fullName>
    </submittedName>
</protein>
<dbReference type="InterPro" id="IPR012845">
    <property type="entry name" value="RNA_pol_sigma_FliA_WhiG"/>
</dbReference>
<evidence type="ECO:0000256" key="3">
    <source>
        <dbReference type="ARBA" id="ARBA00023125"/>
    </source>
</evidence>
<dbReference type="SUPFAM" id="SSF88659">
    <property type="entry name" value="Sigma3 and sigma4 domains of RNA polymerase sigma factors"/>
    <property type="match status" value="2"/>
</dbReference>
<dbReference type="InterPro" id="IPR007627">
    <property type="entry name" value="RNA_pol_sigma70_r2"/>
</dbReference>
<dbReference type="Proteomes" id="UP000239663">
    <property type="component" value="Unassembled WGS sequence"/>
</dbReference>
<keyword evidence="2" id="KW-0731">Sigma factor</keyword>
<dbReference type="Pfam" id="PF04539">
    <property type="entry name" value="Sigma70_r3"/>
    <property type="match status" value="1"/>
</dbReference>
<name>A0A2S7N1R9_9BACI</name>
<dbReference type="InterPro" id="IPR007624">
    <property type="entry name" value="RNA_pol_sigma70_r3"/>
</dbReference>
<comment type="caution">
    <text evidence="6">The sequence shown here is derived from an EMBL/GenBank/DDBJ whole genome shotgun (WGS) entry which is preliminary data.</text>
</comment>
<dbReference type="Gene3D" id="1.10.1740.10">
    <property type="match status" value="1"/>
</dbReference>
<dbReference type="PANTHER" id="PTHR30385">
    <property type="entry name" value="SIGMA FACTOR F FLAGELLAR"/>
    <property type="match status" value="1"/>
</dbReference>